<dbReference type="SUPFAM" id="SSF52540">
    <property type="entry name" value="P-loop containing nucleoside triphosphate hydrolases"/>
    <property type="match status" value="3"/>
</dbReference>
<dbReference type="GO" id="GO:0005524">
    <property type="term" value="F:ATP binding"/>
    <property type="evidence" value="ECO:0007669"/>
    <property type="project" value="UniProtKB-UniRule"/>
</dbReference>
<organism evidence="6 7">
    <name type="scientific">Mycolicibacterium sphagni</name>
    <dbReference type="NCBI Taxonomy" id="1786"/>
    <lineage>
        <taxon>Bacteria</taxon>
        <taxon>Bacillati</taxon>
        <taxon>Actinomycetota</taxon>
        <taxon>Actinomycetes</taxon>
        <taxon>Mycobacteriales</taxon>
        <taxon>Mycobacteriaceae</taxon>
        <taxon>Mycolicibacterium</taxon>
    </lineage>
</organism>
<keyword evidence="2 4" id="KW-0547">Nucleotide-binding</keyword>
<dbReference type="PANTHER" id="PTHR22683">
    <property type="entry name" value="SPORULATION PROTEIN RELATED"/>
    <property type="match status" value="1"/>
</dbReference>
<dbReference type="PROSITE" id="PS50901">
    <property type="entry name" value="FTSK"/>
    <property type="match status" value="3"/>
</dbReference>
<keyword evidence="7" id="KW-1185">Reference proteome</keyword>
<evidence type="ECO:0000313" key="6">
    <source>
        <dbReference type="EMBL" id="OYN79342.1"/>
    </source>
</evidence>
<sequence>MVLPAMMVVSALGMVVHAGTRRADGSLDQRRRRYLSELGRLSEQLSDAAQRQRDALMWIHPTPASLWTLAGGRRMWERGRADSDFCHVRIGLGRQRLARRIVVPPVGPVEDQDPVAADALRHFVHCHATVDDMPVAVALRGVAALSVEGEPATARALVRAMVCQLAVLHSPDDVTIGAVAAAGSRQYWDWLKWLPHNGSPRTGRGCHVVLIADGAEYPSVAAAGVTVIVIGEPADDDRALRLHVDGDRLAVRGDGRIEEFATVDGLTITQARICARRLARHRHAATESDDLQRWLSTLGMNDSDVEHVWQPLTDSARLRVALGSSTDGQPVDLDLKEAADGGHGPHGLCIGATGSGKSELLRTVVVGLVARHSPDDLNLVLIDFKGGATFLGLEGLHHVAAVMTNLADEAQLVARTQEALGGEIQRRQRLFRCAGNAVNLASYQRYRVIDPTLPVLPALFIVVDEFAELIAHEPDFAELFTKIGRVGRSLGVHLLLASQRLDEGRLRGLESHLSYRICLKTSTGAESRSVLGVADAAELPATPGAALLRTSDGRLVRLQATYLGAHVSDQVTAAPPSLAVRLFTSEPAAATSGERDVGPTAFDLIIDRLRGRGTPAHQVWLPPLADSPLLSELRSDSGGELHAAIGLVDLPFEQRRAPLMVELGGAGGNAAVVGAPRSGKSNTVRTLVTALAGRHGPRRIQFYCLDFGGGTLDELGRLPNVGSVASRREPELVRRIVSHVGGILDARESGCDDDSRADVFLVVDGWSPLREEFPDLEPTITGYAARGLSFGIHLILTAARWADIRPALKDQIGTRIELRLGDPVDSDMDRKQASVVPIDRPGRGITRDGQHFVIARPDSADVAEDSSWRVPAVRLLPALVDHTAVVDQGGSDPVRILLGLGDDLAPVALDVLGQQHLLIIGDRECGKTAALRVLCSEIIRGSADRPALLFVVDYRRGLLDVAEQQHLFGYTFSVTGVGARLPELITLLQSRLPAADTPIEHLKNRTWWTGPEVFVVVDDYDLVSATSPDALSPLLALLPHATDIGLHLIVARRCAGSARAMFEPLLAHLRDSGCAGLLMSGSPEEGALIGQHRATARPPGRGLLVTRTAAQLVQIGWCPA</sequence>
<keyword evidence="3 4" id="KW-0067">ATP-binding</keyword>
<feature type="domain" description="FtsK" evidence="5">
    <location>
        <begin position="904"/>
        <end position="1088"/>
    </location>
</feature>
<keyword evidence="1" id="KW-0677">Repeat</keyword>
<reference evidence="6 7" key="1">
    <citation type="submission" date="2017-07" db="EMBL/GenBank/DDBJ databases">
        <title>The new phylogeny of genus Mycobacterium.</title>
        <authorList>
            <person name="Tortoli E."/>
            <person name="Trovato A."/>
            <person name="Cirillo D.M."/>
        </authorList>
    </citation>
    <scope>NUCLEOTIDE SEQUENCE [LARGE SCALE GENOMIC DNA]</scope>
    <source>
        <strain evidence="6 7">ATCC 33027</strain>
    </source>
</reference>
<feature type="binding site" evidence="4">
    <location>
        <begin position="674"/>
        <end position="681"/>
    </location>
    <ligand>
        <name>ATP</name>
        <dbReference type="ChEBI" id="CHEBI:30616"/>
    </ligand>
</feature>
<dbReference type="Proteomes" id="UP000216063">
    <property type="component" value="Unassembled WGS sequence"/>
</dbReference>
<accession>A0A255DQU0</accession>
<evidence type="ECO:0000313" key="7">
    <source>
        <dbReference type="Proteomes" id="UP000216063"/>
    </source>
</evidence>
<dbReference type="AlphaFoldDB" id="A0A255DQU0"/>
<feature type="domain" description="FtsK" evidence="5">
    <location>
        <begin position="328"/>
        <end position="528"/>
    </location>
</feature>
<dbReference type="Pfam" id="PF01580">
    <property type="entry name" value="FtsK_SpoIIIE"/>
    <property type="match status" value="2"/>
</dbReference>
<evidence type="ECO:0000256" key="3">
    <source>
        <dbReference type="ARBA" id="ARBA00022840"/>
    </source>
</evidence>
<evidence type="ECO:0000259" key="5">
    <source>
        <dbReference type="PROSITE" id="PS50901"/>
    </source>
</evidence>
<evidence type="ECO:0000256" key="4">
    <source>
        <dbReference type="PROSITE-ProRule" id="PRU00289"/>
    </source>
</evidence>
<dbReference type="NCBIfam" id="TIGR03925">
    <property type="entry name" value="T7SS_EccC_b"/>
    <property type="match status" value="1"/>
</dbReference>
<evidence type="ECO:0000256" key="2">
    <source>
        <dbReference type="ARBA" id="ARBA00022741"/>
    </source>
</evidence>
<feature type="binding site" evidence="4">
    <location>
        <begin position="921"/>
        <end position="928"/>
    </location>
    <ligand>
        <name>ATP</name>
        <dbReference type="ChEBI" id="CHEBI:30616"/>
    </ligand>
</feature>
<dbReference type="EMBL" id="NOZR01000009">
    <property type="protein sequence ID" value="OYN79342.1"/>
    <property type="molecule type" value="Genomic_DNA"/>
</dbReference>
<evidence type="ECO:0000256" key="1">
    <source>
        <dbReference type="ARBA" id="ARBA00022737"/>
    </source>
</evidence>
<proteinExistence type="predicted"/>
<feature type="domain" description="FtsK" evidence="5">
    <location>
        <begin position="656"/>
        <end position="827"/>
    </location>
</feature>
<name>A0A255DQU0_9MYCO</name>
<comment type="caution">
    <text evidence="6">The sequence shown here is derived from an EMBL/GenBank/DDBJ whole genome shotgun (WGS) entry which is preliminary data.</text>
</comment>
<gene>
    <name evidence="6" type="primary">eccCb</name>
    <name evidence="6" type="ORF">CG716_12525</name>
</gene>
<dbReference type="InterPro" id="IPR027417">
    <property type="entry name" value="P-loop_NTPase"/>
</dbReference>
<dbReference type="Gene3D" id="3.40.50.300">
    <property type="entry name" value="P-loop containing nucleotide triphosphate hydrolases"/>
    <property type="match status" value="4"/>
</dbReference>
<dbReference type="GO" id="GO:0003677">
    <property type="term" value="F:DNA binding"/>
    <property type="evidence" value="ECO:0007669"/>
    <property type="project" value="InterPro"/>
</dbReference>
<dbReference type="InterPro" id="IPR002543">
    <property type="entry name" value="FtsK_dom"/>
</dbReference>
<dbReference type="InterPro" id="IPR023837">
    <property type="entry name" value="EccCb-like_Actinobacteria"/>
</dbReference>
<feature type="binding site" evidence="4">
    <location>
        <begin position="351"/>
        <end position="358"/>
    </location>
    <ligand>
        <name>ATP</name>
        <dbReference type="ChEBI" id="CHEBI:30616"/>
    </ligand>
</feature>
<dbReference type="PANTHER" id="PTHR22683:SF1">
    <property type="entry name" value="TYPE VII SECRETION SYSTEM PROTEIN ESSC"/>
    <property type="match status" value="1"/>
</dbReference>
<dbReference type="InterPro" id="IPR050206">
    <property type="entry name" value="FtsK/SpoIIIE/SftA"/>
</dbReference>
<protein>
    <submittedName>
        <fullName evidence="6">Type VII secretion protein EccCb</fullName>
    </submittedName>
</protein>
<dbReference type="OrthoDB" id="9807790at2"/>